<name>A0A8S5NQ26_9CAUD</name>
<sequence length="103" mass="12075">MILKVRSPQELEKLRKRFKVVFTKTRYAVYDYEKDTLRAYSLDDGIRLQLSKDESFDISKFALDAWHTRFYVVADVFTVQNAIAMARLNGASGTNLDEIERYL</sequence>
<reference evidence="1" key="1">
    <citation type="journal article" date="2021" name="Proc. Natl. Acad. Sci. U.S.A.">
        <title>A Catalog of Tens of Thousands of Viruses from Human Metagenomes Reveals Hidden Associations with Chronic Diseases.</title>
        <authorList>
            <person name="Tisza M.J."/>
            <person name="Buck C.B."/>
        </authorList>
    </citation>
    <scope>NUCLEOTIDE SEQUENCE</scope>
    <source>
        <strain evidence="1">Ctj3P51</strain>
    </source>
</reference>
<organism evidence="1">
    <name type="scientific">Myoviridae sp. ctj3P51</name>
    <dbReference type="NCBI Taxonomy" id="2826687"/>
    <lineage>
        <taxon>Viruses</taxon>
        <taxon>Duplodnaviria</taxon>
        <taxon>Heunggongvirae</taxon>
        <taxon>Uroviricota</taxon>
        <taxon>Caudoviricetes</taxon>
    </lineage>
</organism>
<proteinExistence type="predicted"/>
<protein>
    <submittedName>
        <fullName evidence="1">Uncharacterized protein</fullName>
    </submittedName>
</protein>
<dbReference type="EMBL" id="BK015217">
    <property type="protein sequence ID" value="DAD96484.1"/>
    <property type="molecule type" value="Genomic_DNA"/>
</dbReference>
<accession>A0A8S5NQ26</accession>
<evidence type="ECO:0000313" key="1">
    <source>
        <dbReference type="EMBL" id="DAD96484.1"/>
    </source>
</evidence>